<accession>A0A5J4W1F1</accession>
<dbReference type="GO" id="GO:0022857">
    <property type="term" value="F:transmembrane transporter activity"/>
    <property type="evidence" value="ECO:0007669"/>
    <property type="project" value="InterPro"/>
</dbReference>
<feature type="domain" description="Major facilitator superfamily (MFS) profile" evidence="8">
    <location>
        <begin position="12"/>
        <end position="199"/>
    </location>
</feature>
<evidence type="ECO:0000259" key="8">
    <source>
        <dbReference type="PROSITE" id="PS50850"/>
    </source>
</evidence>
<feature type="transmembrane region" description="Helical" evidence="7">
    <location>
        <begin position="54"/>
        <end position="72"/>
    </location>
</feature>
<dbReference type="InterPro" id="IPR005828">
    <property type="entry name" value="MFS_sugar_transport-like"/>
</dbReference>
<dbReference type="InterPro" id="IPR020846">
    <property type="entry name" value="MFS_dom"/>
</dbReference>
<comment type="subcellular location">
    <subcellularLocation>
        <location evidence="1">Membrane</location>
        <topology evidence="1">Multi-pass membrane protein</topology>
    </subcellularLocation>
</comment>
<dbReference type="SUPFAM" id="SSF103473">
    <property type="entry name" value="MFS general substrate transporter"/>
    <property type="match status" value="1"/>
</dbReference>
<dbReference type="EMBL" id="SNRW01003970">
    <property type="protein sequence ID" value="KAA6388470.1"/>
    <property type="molecule type" value="Genomic_DNA"/>
</dbReference>
<keyword evidence="5 7" id="KW-1133">Transmembrane helix</keyword>
<protein>
    <submittedName>
        <fullName evidence="9">Sugar porter family MFS transporter</fullName>
    </submittedName>
</protein>
<proteinExistence type="inferred from homology"/>
<name>A0A5J4W1F1_9EUKA</name>
<comment type="similarity">
    <text evidence="2">Belongs to the major facilitator superfamily. Sugar transporter (TC 2.A.1.1) family.</text>
</comment>
<dbReference type="Gene3D" id="1.20.1250.20">
    <property type="entry name" value="MFS general substrate transporter like domains"/>
    <property type="match status" value="1"/>
</dbReference>
<dbReference type="PANTHER" id="PTHR48020:SF12">
    <property type="entry name" value="PROTON MYO-INOSITOL COTRANSPORTER"/>
    <property type="match status" value="1"/>
</dbReference>
<evidence type="ECO:0000256" key="5">
    <source>
        <dbReference type="ARBA" id="ARBA00022989"/>
    </source>
</evidence>
<evidence type="ECO:0000256" key="4">
    <source>
        <dbReference type="ARBA" id="ARBA00022692"/>
    </source>
</evidence>
<evidence type="ECO:0000256" key="7">
    <source>
        <dbReference type="SAM" id="Phobius"/>
    </source>
</evidence>
<reference evidence="9 10" key="1">
    <citation type="submission" date="2019-03" db="EMBL/GenBank/DDBJ databases">
        <title>Single cell metagenomics reveals metabolic interactions within the superorganism composed of flagellate Streblomastix strix and complex community of Bacteroidetes bacteria on its surface.</title>
        <authorList>
            <person name="Treitli S.C."/>
            <person name="Kolisko M."/>
            <person name="Husnik F."/>
            <person name="Keeling P."/>
            <person name="Hampl V."/>
        </authorList>
    </citation>
    <scope>NUCLEOTIDE SEQUENCE [LARGE SCALE GENOMIC DNA]</scope>
    <source>
        <strain evidence="9">ST1C</strain>
    </source>
</reference>
<feature type="non-terminal residue" evidence="9">
    <location>
        <position position="199"/>
    </location>
</feature>
<keyword evidence="3" id="KW-0813">Transport</keyword>
<feature type="transmembrane region" description="Helical" evidence="7">
    <location>
        <begin position="168"/>
        <end position="186"/>
    </location>
</feature>
<dbReference type="PANTHER" id="PTHR48020">
    <property type="entry name" value="PROTON MYO-INOSITOL COTRANSPORTER"/>
    <property type="match status" value="1"/>
</dbReference>
<feature type="transmembrane region" description="Helical" evidence="7">
    <location>
        <begin position="77"/>
        <end position="95"/>
    </location>
</feature>
<evidence type="ECO:0000256" key="6">
    <source>
        <dbReference type="ARBA" id="ARBA00023136"/>
    </source>
</evidence>
<evidence type="ECO:0000313" key="9">
    <source>
        <dbReference type="EMBL" id="KAA6388470.1"/>
    </source>
</evidence>
<dbReference type="Pfam" id="PF00083">
    <property type="entry name" value="Sugar_tr"/>
    <property type="match status" value="1"/>
</dbReference>
<dbReference type="PROSITE" id="PS00216">
    <property type="entry name" value="SUGAR_TRANSPORT_1"/>
    <property type="match status" value="1"/>
</dbReference>
<dbReference type="PROSITE" id="PS00217">
    <property type="entry name" value="SUGAR_TRANSPORT_2"/>
    <property type="match status" value="1"/>
</dbReference>
<dbReference type="OrthoDB" id="8120565at2759"/>
<sequence>MQIKSKHSNKKSLFISVLGGLSYGVPVATISGVLGEPKFEALSQAERAFISSSLMYGILIGTFLAFLLIDYFGRRKLIIFFGLESFLFALLLSAMDTPASIITMRLIQGIGVGAIQTISPIYSLELASDDWKGMFVLLFQVHITIGYIIGYTLNIIFNYVTDGWRYEFGLAGIPIFIYSVGTIFLTESDVYKKKNADNI</sequence>
<evidence type="ECO:0000256" key="1">
    <source>
        <dbReference type="ARBA" id="ARBA00004141"/>
    </source>
</evidence>
<gene>
    <name evidence="9" type="ORF">EZS28_016004</name>
</gene>
<evidence type="ECO:0000256" key="2">
    <source>
        <dbReference type="ARBA" id="ARBA00010992"/>
    </source>
</evidence>
<dbReference type="AlphaFoldDB" id="A0A5J4W1F1"/>
<keyword evidence="4 7" id="KW-0812">Transmembrane</keyword>
<dbReference type="Proteomes" id="UP000324800">
    <property type="component" value="Unassembled WGS sequence"/>
</dbReference>
<organism evidence="9 10">
    <name type="scientific">Streblomastix strix</name>
    <dbReference type="NCBI Taxonomy" id="222440"/>
    <lineage>
        <taxon>Eukaryota</taxon>
        <taxon>Metamonada</taxon>
        <taxon>Preaxostyla</taxon>
        <taxon>Oxymonadida</taxon>
        <taxon>Streblomastigidae</taxon>
        <taxon>Streblomastix</taxon>
    </lineage>
</organism>
<dbReference type="InterPro" id="IPR036259">
    <property type="entry name" value="MFS_trans_sf"/>
</dbReference>
<evidence type="ECO:0000313" key="10">
    <source>
        <dbReference type="Proteomes" id="UP000324800"/>
    </source>
</evidence>
<dbReference type="InterPro" id="IPR005829">
    <property type="entry name" value="Sugar_transporter_CS"/>
</dbReference>
<evidence type="ECO:0000256" key="3">
    <source>
        <dbReference type="ARBA" id="ARBA00022448"/>
    </source>
</evidence>
<dbReference type="PROSITE" id="PS50850">
    <property type="entry name" value="MFS"/>
    <property type="match status" value="1"/>
</dbReference>
<feature type="transmembrane region" description="Helical" evidence="7">
    <location>
        <begin position="134"/>
        <end position="156"/>
    </location>
</feature>
<feature type="transmembrane region" description="Helical" evidence="7">
    <location>
        <begin position="12"/>
        <end position="34"/>
    </location>
</feature>
<comment type="caution">
    <text evidence="9">The sequence shown here is derived from an EMBL/GenBank/DDBJ whole genome shotgun (WGS) entry which is preliminary data.</text>
</comment>
<dbReference type="InterPro" id="IPR050814">
    <property type="entry name" value="Myo-inositol_Transporter"/>
</dbReference>
<dbReference type="GO" id="GO:0016020">
    <property type="term" value="C:membrane"/>
    <property type="evidence" value="ECO:0007669"/>
    <property type="project" value="UniProtKB-SubCell"/>
</dbReference>
<keyword evidence="6 7" id="KW-0472">Membrane</keyword>